<evidence type="ECO:0000256" key="3">
    <source>
        <dbReference type="ARBA" id="ARBA00022989"/>
    </source>
</evidence>
<sequence>MDTGKTPYVVAIVTQLIFTGSFVISKAAYDEGLDIVFVFYHQAFGSALLLPLAFLLQRLTSNGDISNGDISNRQLSSCGHLLHGSAVEDGKREAKEHFSGIAKLTGVALSLAGVLVIAFYAGPALSPVNHHRAFTSHASRSGANVITRVALTKYTFLMVIASMAFALWILMLVTSDPERVSKQAAYNDCAVRVITTVQSVFTMLQSIVAAVFFQRDFSRWKLRFNVSLLAVLYSGFVVMGGNTYLQIWCVELKGPVFLSVWTPLCFVFTILCSSFFLREVVHLGSIIGATLLVGGLYSVLWGKTKENKLDDGEKHEEHQQQKPPEKKKNSYEEEQEQRC</sequence>
<dbReference type="Proteomes" id="UP000324897">
    <property type="component" value="Unassembled WGS sequence"/>
</dbReference>
<dbReference type="OrthoDB" id="1728340at2759"/>
<organism evidence="7 8">
    <name type="scientific">Eragrostis curvula</name>
    <name type="common">weeping love grass</name>
    <dbReference type="NCBI Taxonomy" id="38414"/>
    <lineage>
        <taxon>Eukaryota</taxon>
        <taxon>Viridiplantae</taxon>
        <taxon>Streptophyta</taxon>
        <taxon>Embryophyta</taxon>
        <taxon>Tracheophyta</taxon>
        <taxon>Spermatophyta</taxon>
        <taxon>Magnoliopsida</taxon>
        <taxon>Liliopsida</taxon>
        <taxon>Poales</taxon>
        <taxon>Poaceae</taxon>
        <taxon>PACMAD clade</taxon>
        <taxon>Chloridoideae</taxon>
        <taxon>Eragrostideae</taxon>
        <taxon>Eragrostidinae</taxon>
        <taxon>Eragrostis</taxon>
    </lineage>
</organism>
<dbReference type="SUPFAM" id="SSF103481">
    <property type="entry name" value="Multidrug resistance efflux transporter EmrE"/>
    <property type="match status" value="1"/>
</dbReference>
<protein>
    <submittedName>
        <fullName evidence="7">Uncharacterized protein</fullName>
    </submittedName>
</protein>
<comment type="caution">
    <text evidence="7">The sequence shown here is derived from an EMBL/GenBank/DDBJ whole genome shotgun (WGS) entry which is preliminary data.</text>
</comment>
<feature type="transmembrane region" description="Helical" evidence="6">
    <location>
        <begin position="257"/>
        <end position="277"/>
    </location>
</feature>
<gene>
    <name evidence="7" type="ORF">EJB05_50806</name>
</gene>
<dbReference type="GO" id="GO:0022857">
    <property type="term" value="F:transmembrane transporter activity"/>
    <property type="evidence" value="ECO:0007669"/>
    <property type="project" value="InterPro"/>
</dbReference>
<keyword evidence="8" id="KW-1185">Reference proteome</keyword>
<dbReference type="AlphaFoldDB" id="A0A5J9SX94"/>
<name>A0A5J9SX94_9POAL</name>
<evidence type="ECO:0000313" key="7">
    <source>
        <dbReference type="EMBL" id="TVU03619.1"/>
    </source>
</evidence>
<evidence type="ECO:0000256" key="2">
    <source>
        <dbReference type="ARBA" id="ARBA00022692"/>
    </source>
</evidence>
<comment type="subcellular location">
    <subcellularLocation>
        <location evidence="1">Membrane</location>
        <topology evidence="1">Multi-pass membrane protein</topology>
    </subcellularLocation>
</comment>
<feature type="transmembrane region" description="Helical" evidence="6">
    <location>
        <begin position="101"/>
        <end position="121"/>
    </location>
</feature>
<accession>A0A5J9SX94</accession>
<feature type="non-terminal residue" evidence="7">
    <location>
        <position position="1"/>
    </location>
</feature>
<keyword evidence="4 6" id="KW-0472">Membrane</keyword>
<keyword evidence="3 6" id="KW-1133">Transmembrane helix</keyword>
<dbReference type="InterPro" id="IPR037185">
    <property type="entry name" value="EmrE-like"/>
</dbReference>
<evidence type="ECO:0000256" key="6">
    <source>
        <dbReference type="SAM" id="Phobius"/>
    </source>
</evidence>
<feature type="transmembrane region" description="Helical" evidence="6">
    <location>
        <begin position="7"/>
        <end position="29"/>
    </location>
</feature>
<reference evidence="7 8" key="1">
    <citation type="journal article" date="2019" name="Sci. Rep.">
        <title>A high-quality genome of Eragrostis curvula grass provides insights into Poaceae evolution and supports new strategies to enhance forage quality.</title>
        <authorList>
            <person name="Carballo J."/>
            <person name="Santos B.A.C.M."/>
            <person name="Zappacosta D."/>
            <person name="Garbus I."/>
            <person name="Selva J.P."/>
            <person name="Gallo C.A."/>
            <person name="Diaz A."/>
            <person name="Albertini E."/>
            <person name="Caccamo M."/>
            <person name="Echenique V."/>
        </authorList>
    </citation>
    <scope>NUCLEOTIDE SEQUENCE [LARGE SCALE GENOMIC DNA]</scope>
    <source>
        <strain evidence="8">cv. Victoria</strain>
        <tissue evidence="7">Leaf</tissue>
    </source>
</reference>
<dbReference type="PANTHER" id="PTHR31218">
    <property type="entry name" value="WAT1-RELATED PROTEIN"/>
    <property type="match status" value="1"/>
</dbReference>
<dbReference type="InterPro" id="IPR030184">
    <property type="entry name" value="WAT1-related"/>
</dbReference>
<dbReference type="GO" id="GO:0016020">
    <property type="term" value="C:membrane"/>
    <property type="evidence" value="ECO:0007669"/>
    <property type="project" value="InterPro"/>
</dbReference>
<evidence type="ECO:0000313" key="8">
    <source>
        <dbReference type="Proteomes" id="UP000324897"/>
    </source>
</evidence>
<evidence type="ECO:0000256" key="5">
    <source>
        <dbReference type="SAM" id="MobiDB-lite"/>
    </source>
</evidence>
<keyword evidence="2 6" id="KW-0812">Transmembrane</keyword>
<evidence type="ECO:0000256" key="1">
    <source>
        <dbReference type="ARBA" id="ARBA00004141"/>
    </source>
</evidence>
<feature type="transmembrane region" description="Helical" evidence="6">
    <location>
        <begin position="193"/>
        <end position="214"/>
    </location>
</feature>
<feature type="transmembrane region" description="Helical" evidence="6">
    <location>
        <begin position="226"/>
        <end position="245"/>
    </location>
</feature>
<feature type="region of interest" description="Disordered" evidence="5">
    <location>
        <begin position="310"/>
        <end position="339"/>
    </location>
</feature>
<dbReference type="Gramene" id="TVU03619">
    <property type="protein sequence ID" value="TVU03619"/>
    <property type="gene ID" value="EJB05_50806"/>
</dbReference>
<dbReference type="EMBL" id="RWGY01000163">
    <property type="protein sequence ID" value="TVU03619.1"/>
    <property type="molecule type" value="Genomic_DNA"/>
</dbReference>
<proteinExistence type="predicted"/>
<feature type="transmembrane region" description="Helical" evidence="6">
    <location>
        <begin position="283"/>
        <end position="301"/>
    </location>
</feature>
<feature type="transmembrane region" description="Helical" evidence="6">
    <location>
        <begin position="35"/>
        <end position="56"/>
    </location>
</feature>
<evidence type="ECO:0000256" key="4">
    <source>
        <dbReference type="ARBA" id="ARBA00023136"/>
    </source>
</evidence>
<feature type="transmembrane region" description="Helical" evidence="6">
    <location>
        <begin position="154"/>
        <end position="173"/>
    </location>
</feature>